<reference evidence="1" key="1">
    <citation type="submission" date="2014-11" db="EMBL/GenBank/DDBJ databases">
        <authorList>
            <person name="Amaro Gonzalez C."/>
        </authorList>
    </citation>
    <scope>NUCLEOTIDE SEQUENCE</scope>
</reference>
<organism evidence="1">
    <name type="scientific">Anguilla anguilla</name>
    <name type="common">European freshwater eel</name>
    <name type="synonym">Muraena anguilla</name>
    <dbReference type="NCBI Taxonomy" id="7936"/>
    <lineage>
        <taxon>Eukaryota</taxon>
        <taxon>Metazoa</taxon>
        <taxon>Chordata</taxon>
        <taxon>Craniata</taxon>
        <taxon>Vertebrata</taxon>
        <taxon>Euteleostomi</taxon>
        <taxon>Actinopterygii</taxon>
        <taxon>Neopterygii</taxon>
        <taxon>Teleostei</taxon>
        <taxon>Anguilliformes</taxon>
        <taxon>Anguillidae</taxon>
        <taxon>Anguilla</taxon>
    </lineage>
</organism>
<dbReference type="EMBL" id="GBXM01083382">
    <property type="protein sequence ID" value="JAH25195.1"/>
    <property type="molecule type" value="Transcribed_RNA"/>
</dbReference>
<dbReference type="AlphaFoldDB" id="A0A0E9R9M2"/>
<reference evidence="1" key="2">
    <citation type="journal article" date="2015" name="Fish Shellfish Immunol.">
        <title>Early steps in the European eel (Anguilla anguilla)-Vibrio vulnificus interaction in the gills: Role of the RtxA13 toxin.</title>
        <authorList>
            <person name="Callol A."/>
            <person name="Pajuelo D."/>
            <person name="Ebbesson L."/>
            <person name="Teles M."/>
            <person name="MacKenzie S."/>
            <person name="Amaro C."/>
        </authorList>
    </citation>
    <scope>NUCLEOTIDE SEQUENCE</scope>
</reference>
<accession>A0A0E9R9M2</accession>
<proteinExistence type="predicted"/>
<name>A0A0E9R9M2_ANGAN</name>
<sequence>MCISSCLTAGTRTTFAGRTRKPKCSGSLIPTVWLACGAITRTGPT</sequence>
<protein>
    <submittedName>
        <fullName evidence="1">Uncharacterized protein</fullName>
    </submittedName>
</protein>
<evidence type="ECO:0000313" key="1">
    <source>
        <dbReference type="EMBL" id="JAH25195.1"/>
    </source>
</evidence>